<evidence type="ECO:0000313" key="1">
    <source>
        <dbReference type="EMBL" id="GMH21799.1"/>
    </source>
</evidence>
<accession>A0AAD3T3F4</accession>
<sequence length="325" mass="36872">MAKIFHTCFNPYTPREKPPISSAIDGELASGLFSSLAIDLQELRESLEDKSISLQWCSVAMLFIRKMHSHFLLFTEKYQVPMSLDRANAMDEYLRESLDLLDTCILLKSAISGISRYKLMVDFVEERLSDDGYPSARNIRIKRPAAGADDNLFDIKRWKDKVITASKTKLKCSNMHDIHAISTAMKVISVLVCCSILHPIPLKLDVEVHNHEFARCDFISGSIQKLVSCFEEIFRCAGERGRLFLSESSMVEDAMAEFTAKLTEGKELEKEKISESLDMIRKRSLALKEGLDSFESVVNEVFEDVLVGRKKVLGLFTTKHYALIK</sequence>
<dbReference type="Proteomes" id="UP001279734">
    <property type="component" value="Unassembled WGS sequence"/>
</dbReference>
<reference evidence="1" key="1">
    <citation type="submission" date="2023-05" db="EMBL/GenBank/DDBJ databases">
        <title>Nepenthes gracilis genome sequencing.</title>
        <authorList>
            <person name="Fukushima K."/>
        </authorList>
    </citation>
    <scope>NUCLEOTIDE SEQUENCE</scope>
    <source>
        <strain evidence="1">SING2019-196</strain>
    </source>
</reference>
<protein>
    <submittedName>
        <fullName evidence="1">Uncharacterized protein</fullName>
    </submittedName>
</protein>
<evidence type="ECO:0000313" key="2">
    <source>
        <dbReference type="Proteomes" id="UP001279734"/>
    </source>
</evidence>
<dbReference type="PANTHER" id="PTHR31509">
    <property type="entry name" value="BPS1-LIKE PROTEIN"/>
    <property type="match status" value="1"/>
</dbReference>
<organism evidence="1 2">
    <name type="scientific">Nepenthes gracilis</name>
    <name type="common">Slender pitcher plant</name>
    <dbReference type="NCBI Taxonomy" id="150966"/>
    <lineage>
        <taxon>Eukaryota</taxon>
        <taxon>Viridiplantae</taxon>
        <taxon>Streptophyta</taxon>
        <taxon>Embryophyta</taxon>
        <taxon>Tracheophyta</taxon>
        <taxon>Spermatophyta</taxon>
        <taxon>Magnoliopsida</taxon>
        <taxon>eudicotyledons</taxon>
        <taxon>Gunneridae</taxon>
        <taxon>Pentapetalae</taxon>
        <taxon>Caryophyllales</taxon>
        <taxon>Nepenthaceae</taxon>
        <taxon>Nepenthes</taxon>
    </lineage>
</organism>
<gene>
    <name evidence="1" type="ORF">Nepgr_023641</name>
</gene>
<keyword evidence="2" id="KW-1185">Reference proteome</keyword>
<dbReference type="AlphaFoldDB" id="A0AAD3T3F4"/>
<comment type="caution">
    <text evidence="1">The sequence shown here is derived from an EMBL/GenBank/DDBJ whole genome shotgun (WGS) entry which is preliminary data.</text>
</comment>
<dbReference type="EMBL" id="BSYO01000023">
    <property type="protein sequence ID" value="GMH21799.1"/>
    <property type="molecule type" value="Genomic_DNA"/>
</dbReference>
<name>A0AAD3T3F4_NEPGR</name>
<proteinExistence type="predicted"/>